<organism evidence="3 4">
    <name type="scientific">Methylophilus luteus</name>
    <dbReference type="NCBI Taxonomy" id="640108"/>
    <lineage>
        <taxon>Bacteria</taxon>
        <taxon>Pseudomonadati</taxon>
        <taxon>Pseudomonadota</taxon>
        <taxon>Betaproteobacteria</taxon>
        <taxon>Nitrosomonadales</taxon>
        <taxon>Methylophilaceae</taxon>
        <taxon>Methylophilus</taxon>
    </lineage>
</organism>
<dbReference type="InterPro" id="IPR006860">
    <property type="entry name" value="FecR"/>
</dbReference>
<dbReference type="PIRSF" id="PIRSF018266">
    <property type="entry name" value="FecR"/>
    <property type="match status" value="1"/>
</dbReference>
<feature type="domain" description="FecR protein" evidence="1">
    <location>
        <begin position="79"/>
        <end position="170"/>
    </location>
</feature>
<evidence type="ECO:0000259" key="2">
    <source>
        <dbReference type="Pfam" id="PF16344"/>
    </source>
</evidence>
<dbReference type="Gene3D" id="3.55.50.30">
    <property type="match status" value="1"/>
</dbReference>
<reference evidence="4" key="1">
    <citation type="journal article" date="2019" name="Int. J. Syst. Evol. Microbiol.">
        <title>The Global Catalogue of Microorganisms (GCM) 10K type strain sequencing project: providing services to taxonomists for standard genome sequencing and annotation.</title>
        <authorList>
            <consortium name="The Broad Institute Genomics Platform"/>
            <consortium name="The Broad Institute Genome Sequencing Center for Infectious Disease"/>
            <person name="Wu L."/>
            <person name="Ma J."/>
        </authorList>
    </citation>
    <scope>NUCLEOTIDE SEQUENCE [LARGE SCALE GENOMIC DNA]</scope>
    <source>
        <strain evidence="4">CCUG 58412</strain>
    </source>
</reference>
<dbReference type="InterPro" id="IPR032508">
    <property type="entry name" value="FecR_C"/>
</dbReference>
<dbReference type="RefSeq" id="WP_379054670.1">
    <property type="nucleotide sequence ID" value="NZ_JBHTKB010000001.1"/>
</dbReference>
<dbReference type="Pfam" id="PF04773">
    <property type="entry name" value="FecR"/>
    <property type="match status" value="1"/>
</dbReference>
<dbReference type="EMBL" id="JBHTKB010000001">
    <property type="protein sequence ID" value="MFD0912071.1"/>
    <property type="molecule type" value="Genomic_DNA"/>
</dbReference>
<dbReference type="InterPro" id="IPR012373">
    <property type="entry name" value="Ferrdict_sens_TM"/>
</dbReference>
<evidence type="ECO:0000313" key="4">
    <source>
        <dbReference type="Proteomes" id="UP001597128"/>
    </source>
</evidence>
<name>A0ABW3F5F3_9PROT</name>
<gene>
    <name evidence="3" type="ORF">ACFQ1Z_00795</name>
</gene>
<protein>
    <submittedName>
        <fullName evidence="3">FecR family protein</fullName>
    </submittedName>
</protein>
<comment type="caution">
    <text evidence="3">The sequence shown here is derived from an EMBL/GenBank/DDBJ whole genome shotgun (WGS) entry which is preliminary data.</text>
</comment>
<keyword evidence="4" id="KW-1185">Reference proteome</keyword>
<dbReference type="Pfam" id="PF16344">
    <property type="entry name" value="FecR_C"/>
    <property type="match status" value="1"/>
</dbReference>
<dbReference type="Proteomes" id="UP001597128">
    <property type="component" value="Unassembled WGS sequence"/>
</dbReference>
<evidence type="ECO:0000259" key="1">
    <source>
        <dbReference type="Pfam" id="PF04773"/>
    </source>
</evidence>
<dbReference type="PANTHER" id="PTHR30273:SF2">
    <property type="entry name" value="PROTEIN FECR"/>
    <property type="match status" value="1"/>
</dbReference>
<evidence type="ECO:0000313" key="3">
    <source>
        <dbReference type="EMBL" id="MFD0912071.1"/>
    </source>
</evidence>
<proteinExistence type="predicted"/>
<sequence>MKVTAHELSALPDPVAANDALSPYKEALREHFPSREALLQEAKRQSKRQRVLKKVGSGMALSLALAVSWLLDPVWHSEDLRTLVGQQANYTLKDGTHVALNTDSVLVVEQHLYSRRLHLKQGEALFTVEHGWRPLTVYANQTQVRDIGTIFNVRNTAQGAVVTVVEGSVEVRTAHAQRILTRDISVTTQAGMISESRCSAANIAWQQGRLLFDGTPLADVVAELQRYHRGQIKIADATVAQYRLSGEYDINGIDALLDTLPEIMPLRVERLADATVVIRHQ</sequence>
<dbReference type="Gene3D" id="2.60.120.1440">
    <property type="match status" value="1"/>
</dbReference>
<dbReference type="PANTHER" id="PTHR30273">
    <property type="entry name" value="PERIPLASMIC SIGNAL SENSOR AND SIGMA FACTOR ACTIVATOR FECR-RELATED"/>
    <property type="match status" value="1"/>
</dbReference>
<accession>A0ABW3F5F3</accession>
<feature type="domain" description="Protein FecR C-terminal" evidence="2">
    <location>
        <begin position="209"/>
        <end position="277"/>
    </location>
</feature>